<evidence type="ECO:0000256" key="4">
    <source>
        <dbReference type="ARBA" id="ARBA00023295"/>
    </source>
</evidence>
<dbReference type="RefSeq" id="WP_107298841.1">
    <property type="nucleotide sequence ID" value="NZ_PYMB01000005.1"/>
</dbReference>
<dbReference type="EMBL" id="PYMB01000005">
    <property type="protein sequence ID" value="PSW12351.1"/>
    <property type="molecule type" value="Genomic_DNA"/>
</dbReference>
<keyword evidence="3" id="KW-0378">Hydrolase</keyword>
<dbReference type="Gene3D" id="2.70.98.30">
    <property type="entry name" value="Golgi alpha-mannosidase II, domain 4"/>
    <property type="match status" value="1"/>
</dbReference>
<dbReference type="InterPro" id="IPR011330">
    <property type="entry name" value="Glyco_hydro/deAcase_b/a-brl"/>
</dbReference>
<dbReference type="SUPFAM" id="SSF88713">
    <property type="entry name" value="Glycoside hydrolase/deacetylase"/>
    <property type="match status" value="1"/>
</dbReference>
<evidence type="ECO:0000313" key="7">
    <source>
        <dbReference type="Proteomes" id="UP000241346"/>
    </source>
</evidence>
<dbReference type="InterPro" id="IPR027291">
    <property type="entry name" value="Glyco_hydro_38_N_sf"/>
</dbReference>
<evidence type="ECO:0000313" key="6">
    <source>
        <dbReference type="EMBL" id="PSW12351.1"/>
    </source>
</evidence>
<dbReference type="InterPro" id="IPR011013">
    <property type="entry name" value="Gal_mutarotase_sf_dom"/>
</dbReference>
<dbReference type="SUPFAM" id="SSF74650">
    <property type="entry name" value="Galactose mutarotase-like"/>
    <property type="match status" value="1"/>
</dbReference>
<dbReference type="Pfam" id="PF07748">
    <property type="entry name" value="Glyco_hydro_38C"/>
    <property type="match status" value="1"/>
</dbReference>
<evidence type="ECO:0000256" key="3">
    <source>
        <dbReference type="ARBA" id="ARBA00022801"/>
    </source>
</evidence>
<evidence type="ECO:0000256" key="2">
    <source>
        <dbReference type="ARBA" id="ARBA00022723"/>
    </source>
</evidence>
<reference evidence="6 7" key="1">
    <citation type="submission" date="2018-03" db="EMBL/GenBank/DDBJ databases">
        <title>Whole genome sequencing of Histamine producing bacteria.</title>
        <authorList>
            <person name="Butler K."/>
        </authorList>
    </citation>
    <scope>NUCLEOTIDE SEQUENCE [LARGE SCALE GENOMIC DNA]</scope>
    <source>
        <strain evidence="6 7">DSM 19138</strain>
    </source>
</reference>
<dbReference type="GO" id="GO:0004559">
    <property type="term" value="F:alpha-mannosidase activity"/>
    <property type="evidence" value="ECO:0007669"/>
    <property type="project" value="InterPro"/>
</dbReference>
<dbReference type="InterPro" id="IPR011682">
    <property type="entry name" value="Glyco_hydro_38_C"/>
</dbReference>
<gene>
    <name evidence="6" type="ORF">C9J01_14360</name>
</gene>
<dbReference type="CDD" id="cd10815">
    <property type="entry name" value="GH38N_AMII_EcMngB_like"/>
    <property type="match status" value="1"/>
</dbReference>
<keyword evidence="2" id="KW-0479">Metal-binding</keyword>
<sequence length="898" mass="101446">MAKVHVIPHTHWDREWYFTQQDSDVLATYNFTKVIETLESQSSYSCYHLDGQSAIVEDYLKVMPHMRERMAKLVSDKRLFIGPWYTQTDTFNVAGESIIRNLKYGMHVAEQLGHSMTVGYLPDTFGHNAQMPTLFKGCGIDNIIFWRGIDYDQQVERSNFFWQSPGGDDIIAYNLVHGYGAAKNIVAEPTHLDNKIFPMVEKIKALAGLDEVLIPSGGDQVNIDPNLPDTLAKATERSTAGDTYVISSMEDYVDYLRHNSSDFDTYRGEFKIPRYTRIHKTIGSVRYDIKKLNFDIEQFLLKKLELVMAIAKAHGITVHTELVDIAWKKIIECHAHDSMGGCNSDATNADIMHRLKQAEEICHGLYNLIVKDIASQVCDEGEVMVFNNRIKPYSGIVDIVVFSTFADITLDQNGQTVVTELVKRDTLDGGKVIEVTKDGEKEVPVPPYYRFELKAKLNAIPALGYQTLQVSEASAMSKANIDTSTQIENDRLSLGLDNGELTLTDKQTGRTITNLIQFENQADDGDSYDFSPLEGDTPLYSQPLSLLGSQRGELMQQMTLQSRILVPNDLEDRRQGDANSEIVFKLTFTLHHGERNLQVEIDTINHVKDHRVRVLINSDIDTDSSISTLPFATIERPVAPVLFDAEENWRDRYRECPVDIETTEGAVAITNGAANQDNTPQNKALIINGRGIKEYQILKNANSQHDKIALTLFKAVGYLGKDDLLWRPGRASGINNTVVYTPDAQLQQSMRFSFAIAMTETASHQTIRELETDYLNQPFCYQSQRLNSFENRLERFQVRFDTKPMAKQFSLLKIEEELELSSVSHSFYDDTALVVRLFNPTEQAISLDMSQFDRFADVAIVNYREQLLADAEPVVAPNNTIDLRVICAVAPTSDKENC</sequence>
<dbReference type="Pfam" id="PF01074">
    <property type="entry name" value="Glyco_hydro_38N"/>
    <property type="match status" value="1"/>
</dbReference>
<evidence type="ECO:0000256" key="1">
    <source>
        <dbReference type="ARBA" id="ARBA00009792"/>
    </source>
</evidence>
<dbReference type="InterPro" id="IPR000602">
    <property type="entry name" value="Glyco_hydro_38_N"/>
</dbReference>
<organism evidence="6 7">
    <name type="scientific">Photobacterium rosenbergii</name>
    <dbReference type="NCBI Taxonomy" id="294936"/>
    <lineage>
        <taxon>Bacteria</taxon>
        <taxon>Pseudomonadati</taxon>
        <taxon>Pseudomonadota</taxon>
        <taxon>Gammaproteobacteria</taxon>
        <taxon>Vibrionales</taxon>
        <taxon>Vibrionaceae</taxon>
        <taxon>Photobacterium</taxon>
    </lineage>
</organism>
<dbReference type="PANTHER" id="PTHR46017:SF2">
    <property type="entry name" value="MANNOSYLGLYCERATE HYDROLASE"/>
    <property type="match status" value="1"/>
</dbReference>
<dbReference type="Gene3D" id="3.20.110.10">
    <property type="entry name" value="Glycoside hydrolase 38, N terminal domain"/>
    <property type="match status" value="1"/>
</dbReference>
<dbReference type="GO" id="GO:0009313">
    <property type="term" value="P:oligosaccharide catabolic process"/>
    <property type="evidence" value="ECO:0007669"/>
    <property type="project" value="TreeGrafter"/>
</dbReference>
<dbReference type="AlphaFoldDB" id="A0A2T3NDP1"/>
<dbReference type="Proteomes" id="UP000241346">
    <property type="component" value="Unassembled WGS sequence"/>
</dbReference>
<dbReference type="PANTHER" id="PTHR46017">
    <property type="entry name" value="ALPHA-MANNOSIDASE 2C1"/>
    <property type="match status" value="1"/>
</dbReference>
<feature type="domain" description="Glycoside hydrolase family 38 central" evidence="5">
    <location>
        <begin position="277"/>
        <end position="355"/>
    </location>
</feature>
<evidence type="ECO:0000259" key="5">
    <source>
        <dbReference type="SMART" id="SM00872"/>
    </source>
</evidence>
<dbReference type="SMART" id="SM00872">
    <property type="entry name" value="Alpha-mann_mid"/>
    <property type="match status" value="1"/>
</dbReference>
<dbReference type="GO" id="GO:0046872">
    <property type="term" value="F:metal ion binding"/>
    <property type="evidence" value="ECO:0007669"/>
    <property type="project" value="UniProtKB-KW"/>
</dbReference>
<accession>A0A2T3NDP1</accession>
<comment type="caution">
    <text evidence="6">The sequence shown here is derived from an EMBL/GenBank/DDBJ whole genome shotgun (WGS) entry which is preliminary data.</text>
</comment>
<keyword evidence="4" id="KW-0326">Glycosidase</keyword>
<proteinExistence type="inferred from homology"/>
<name>A0A2T3NDP1_9GAMM</name>
<dbReference type="GO" id="GO:0006013">
    <property type="term" value="P:mannose metabolic process"/>
    <property type="evidence" value="ECO:0007669"/>
    <property type="project" value="InterPro"/>
</dbReference>
<dbReference type="Gene3D" id="1.20.1270.50">
    <property type="entry name" value="Glycoside hydrolase family 38, central domain"/>
    <property type="match status" value="1"/>
</dbReference>
<protein>
    <submittedName>
        <fullName evidence="6">Alpha-mannosidase</fullName>
    </submittedName>
</protein>
<dbReference type="InterPro" id="IPR015341">
    <property type="entry name" value="Glyco_hydro_38_cen"/>
</dbReference>
<dbReference type="InterPro" id="IPR028995">
    <property type="entry name" value="Glyco_hydro_57/38_cen_sf"/>
</dbReference>
<dbReference type="SUPFAM" id="SSF88688">
    <property type="entry name" value="Families 57/38 glycoside transferase middle domain"/>
    <property type="match status" value="1"/>
</dbReference>
<dbReference type="GO" id="GO:0030246">
    <property type="term" value="F:carbohydrate binding"/>
    <property type="evidence" value="ECO:0007669"/>
    <property type="project" value="InterPro"/>
</dbReference>
<dbReference type="OrthoDB" id="9764050at2"/>
<comment type="similarity">
    <text evidence="1">Belongs to the glycosyl hydrolase 38 family.</text>
</comment>
<dbReference type="Pfam" id="PF09261">
    <property type="entry name" value="Alpha-mann_mid"/>
    <property type="match status" value="1"/>
</dbReference>
<dbReference type="InterPro" id="IPR037094">
    <property type="entry name" value="Glyco_hydro_38_cen_sf"/>
</dbReference>